<reference evidence="3 4" key="1">
    <citation type="submission" date="2016-06" db="EMBL/GenBank/DDBJ databases">
        <authorList>
            <person name="Sutton G."/>
            <person name="Brinkac L."/>
            <person name="Sanka R."/>
            <person name="Adams M."/>
            <person name="Lau E."/>
            <person name="Sam S."/>
            <person name="Sreng N."/>
            <person name="Him V."/>
            <person name="Kerleguer A."/>
            <person name="Cheng S."/>
        </authorList>
    </citation>
    <scope>NUCLEOTIDE SEQUENCE [LARGE SCALE GENOMIC DNA]</scope>
    <source>
        <strain evidence="3 4">E2978</strain>
    </source>
</reference>
<evidence type="ECO:0000313" key="3">
    <source>
        <dbReference type="EMBL" id="OBG31744.1"/>
    </source>
</evidence>
<sequence>MKLLLALAGLVVATGLAAPAYADDNPAPDDAGFLSALQTAGIKYANPDQAVASGQALCEMASHGAPGLELIGDLRDNNPEMDINTATQFAALSAHYFCPQQLVPKAKKSGS</sequence>
<evidence type="ECO:0000259" key="2">
    <source>
        <dbReference type="Pfam" id="PF05305"/>
    </source>
</evidence>
<feature type="signal peptide" evidence="1">
    <location>
        <begin position="1"/>
        <end position="22"/>
    </location>
</feature>
<organism evidence="3 4">
    <name type="scientific">Mycobacterium alsense</name>
    <dbReference type="NCBI Taxonomy" id="324058"/>
    <lineage>
        <taxon>Bacteria</taxon>
        <taxon>Bacillati</taxon>
        <taxon>Actinomycetota</taxon>
        <taxon>Actinomycetes</taxon>
        <taxon>Mycobacteriales</taxon>
        <taxon>Mycobacteriaceae</taxon>
        <taxon>Mycobacterium</taxon>
    </lineage>
</organism>
<keyword evidence="1" id="KW-0732">Signal</keyword>
<accession>A0ABD6NWB0</accession>
<feature type="chain" id="PRO_5044771774" description="DUF732 domain-containing protein" evidence="1">
    <location>
        <begin position="23"/>
        <end position="111"/>
    </location>
</feature>
<feature type="domain" description="DUF732" evidence="2">
    <location>
        <begin position="29"/>
        <end position="100"/>
    </location>
</feature>
<dbReference type="InterPro" id="IPR007969">
    <property type="entry name" value="DUF732"/>
</dbReference>
<protein>
    <recommendedName>
        <fullName evidence="2">DUF732 domain-containing protein</fullName>
    </recommendedName>
</protein>
<evidence type="ECO:0000313" key="4">
    <source>
        <dbReference type="Proteomes" id="UP000092086"/>
    </source>
</evidence>
<name>A0ABD6NWB0_9MYCO</name>
<dbReference type="Proteomes" id="UP000092086">
    <property type="component" value="Unassembled WGS sequence"/>
</dbReference>
<gene>
    <name evidence="3" type="ORF">A5672_26540</name>
</gene>
<dbReference type="RefSeq" id="WP_068213137.1">
    <property type="nucleotide sequence ID" value="NZ_LZIT01000272.1"/>
</dbReference>
<dbReference type="EMBL" id="LZIT01000272">
    <property type="protein sequence ID" value="OBG31744.1"/>
    <property type="molecule type" value="Genomic_DNA"/>
</dbReference>
<comment type="caution">
    <text evidence="3">The sequence shown here is derived from an EMBL/GenBank/DDBJ whole genome shotgun (WGS) entry which is preliminary data.</text>
</comment>
<dbReference type="Pfam" id="PF05305">
    <property type="entry name" value="DUF732"/>
    <property type="match status" value="1"/>
</dbReference>
<evidence type="ECO:0000256" key="1">
    <source>
        <dbReference type="SAM" id="SignalP"/>
    </source>
</evidence>
<dbReference type="AlphaFoldDB" id="A0ABD6NWB0"/>
<proteinExistence type="predicted"/>